<dbReference type="RefSeq" id="WP_343913514.1">
    <property type="nucleotide sequence ID" value="NZ_BAAAGE010000003.1"/>
</dbReference>
<protein>
    <submittedName>
        <fullName evidence="3">Phosphatase PAP2 family protein</fullName>
    </submittedName>
</protein>
<feature type="signal peptide" evidence="1">
    <location>
        <begin position="1"/>
        <end position="19"/>
    </location>
</feature>
<dbReference type="CDD" id="cd03394">
    <property type="entry name" value="PAP2_like_5"/>
    <property type="match status" value="1"/>
</dbReference>
<keyword evidence="4" id="KW-1185">Reference proteome</keyword>
<dbReference type="SMART" id="SM00014">
    <property type="entry name" value="acidPPc"/>
    <property type="match status" value="1"/>
</dbReference>
<gene>
    <name evidence="3" type="ORF">GCM10009430_34530</name>
</gene>
<name>A0ABP3U8L1_9FLAO</name>
<evidence type="ECO:0000313" key="4">
    <source>
        <dbReference type="Proteomes" id="UP001501758"/>
    </source>
</evidence>
<proteinExistence type="predicted"/>
<dbReference type="Gene3D" id="1.20.144.10">
    <property type="entry name" value="Phosphatidic acid phosphatase type 2/haloperoxidase"/>
    <property type="match status" value="1"/>
</dbReference>
<sequence>MKISIYLLLICLCIHTAQAQFTELPTADLADLTITNDQVEQNKPKRNLFTKRIIPFTLIASGLLLTTSDFEESLQRDIRGYTGDDFYLNIDDYTRYAPIVQMYAADIFGVEARNHWFDQTKNLLISTLVTSAATTILKKEVDKARPGDPSQLNSFPSGHTSMAFVSAAVLYEEFIDSSPLLAYSGYLFAVTTGSLRMMNNKHYLSDVLVGAGIGILTTRLVYHYEHLFSWNPFKKTDDLALVPQFTGDGVGVYFSKSF</sequence>
<dbReference type="EMBL" id="BAAAGE010000003">
    <property type="protein sequence ID" value="GAA0726962.1"/>
    <property type="molecule type" value="Genomic_DNA"/>
</dbReference>
<feature type="domain" description="Phosphatidic acid phosphatase type 2/haloperoxidase" evidence="2">
    <location>
        <begin position="120"/>
        <end position="222"/>
    </location>
</feature>
<evidence type="ECO:0000259" key="2">
    <source>
        <dbReference type="SMART" id="SM00014"/>
    </source>
</evidence>
<evidence type="ECO:0000256" key="1">
    <source>
        <dbReference type="SAM" id="SignalP"/>
    </source>
</evidence>
<comment type="caution">
    <text evidence="3">The sequence shown here is derived from an EMBL/GenBank/DDBJ whole genome shotgun (WGS) entry which is preliminary data.</text>
</comment>
<feature type="chain" id="PRO_5046728749" evidence="1">
    <location>
        <begin position="20"/>
        <end position="258"/>
    </location>
</feature>
<evidence type="ECO:0000313" key="3">
    <source>
        <dbReference type="EMBL" id="GAA0726962.1"/>
    </source>
</evidence>
<accession>A0ABP3U8L1</accession>
<reference evidence="4" key="1">
    <citation type="journal article" date="2019" name="Int. J. Syst. Evol. Microbiol.">
        <title>The Global Catalogue of Microorganisms (GCM) 10K type strain sequencing project: providing services to taxonomists for standard genome sequencing and annotation.</title>
        <authorList>
            <consortium name="The Broad Institute Genomics Platform"/>
            <consortium name="The Broad Institute Genome Sequencing Center for Infectious Disease"/>
            <person name="Wu L."/>
            <person name="Ma J."/>
        </authorList>
    </citation>
    <scope>NUCLEOTIDE SEQUENCE [LARGE SCALE GENOMIC DNA]</scope>
    <source>
        <strain evidence="4">JCM 15974</strain>
    </source>
</reference>
<keyword evidence="1" id="KW-0732">Signal</keyword>
<dbReference type="Proteomes" id="UP001501758">
    <property type="component" value="Unassembled WGS sequence"/>
</dbReference>
<dbReference type="SUPFAM" id="SSF48317">
    <property type="entry name" value="Acid phosphatase/Vanadium-dependent haloperoxidase"/>
    <property type="match status" value="1"/>
</dbReference>
<organism evidence="3 4">
    <name type="scientific">Aquimarina litoralis</name>
    <dbReference type="NCBI Taxonomy" id="584605"/>
    <lineage>
        <taxon>Bacteria</taxon>
        <taxon>Pseudomonadati</taxon>
        <taxon>Bacteroidota</taxon>
        <taxon>Flavobacteriia</taxon>
        <taxon>Flavobacteriales</taxon>
        <taxon>Flavobacteriaceae</taxon>
        <taxon>Aquimarina</taxon>
    </lineage>
</organism>
<dbReference type="Pfam" id="PF01569">
    <property type="entry name" value="PAP2"/>
    <property type="match status" value="1"/>
</dbReference>
<dbReference type="InterPro" id="IPR000326">
    <property type="entry name" value="PAP2/HPO"/>
</dbReference>
<dbReference type="InterPro" id="IPR036938">
    <property type="entry name" value="PAP2/HPO_sf"/>
</dbReference>